<dbReference type="InterPro" id="IPR015984">
    <property type="entry name" value="Cyt_c_prime_subgr"/>
</dbReference>
<evidence type="ECO:0000256" key="1">
    <source>
        <dbReference type="ARBA" id="ARBA00022448"/>
    </source>
</evidence>
<keyword evidence="5" id="KW-0408">Iron</keyword>
<dbReference type="InterPro" id="IPR002321">
    <property type="entry name" value="Cyt_c_II"/>
</dbReference>
<accession>A0ABY4AG24</accession>
<dbReference type="Pfam" id="PF01322">
    <property type="entry name" value="Cytochrom_C_2"/>
    <property type="match status" value="1"/>
</dbReference>
<dbReference type="EMBL" id="CP063982">
    <property type="protein sequence ID" value="UOD49216.1"/>
    <property type="molecule type" value="Genomic_DNA"/>
</dbReference>
<dbReference type="PROSITE" id="PS51009">
    <property type="entry name" value="CYTCII"/>
    <property type="match status" value="1"/>
</dbReference>
<dbReference type="InterPro" id="IPR012127">
    <property type="entry name" value="Cyt_c_prime"/>
</dbReference>
<dbReference type="PIRSF" id="PIRSF000027">
    <property type="entry name" value="Cytc_c_prime"/>
    <property type="match status" value="1"/>
</dbReference>
<proteinExistence type="predicted"/>
<evidence type="ECO:0000256" key="6">
    <source>
        <dbReference type="SAM" id="SignalP"/>
    </source>
</evidence>
<evidence type="ECO:0000313" key="8">
    <source>
        <dbReference type="Proteomes" id="UP000831607"/>
    </source>
</evidence>
<evidence type="ECO:0000256" key="4">
    <source>
        <dbReference type="ARBA" id="ARBA00022982"/>
    </source>
</evidence>
<keyword evidence="2" id="KW-0349">Heme</keyword>
<dbReference type="PRINTS" id="PR00608">
    <property type="entry name" value="CYTCHROMECII"/>
</dbReference>
<reference evidence="7 8" key="1">
    <citation type="submission" date="2020-11" db="EMBL/GenBank/DDBJ databases">
        <title>Algicoccus daihaiensis sp.nov., isolated from Daihai Lake in Inner Mongolia.</title>
        <authorList>
            <person name="Kai J."/>
        </authorList>
    </citation>
    <scope>NUCLEOTIDE SEQUENCE [LARGE SCALE GENOMIC DNA]</scope>
    <source>
        <strain evidence="8">f23</strain>
    </source>
</reference>
<dbReference type="RefSeq" id="WP_243477334.1">
    <property type="nucleotide sequence ID" value="NZ_CP063982.1"/>
</dbReference>
<keyword evidence="6" id="KW-0732">Signal</keyword>
<dbReference type="SUPFAM" id="SSF47175">
    <property type="entry name" value="Cytochromes"/>
    <property type="match status" value="1"/>
</dbReference>
<dbReference type="Gene3D" id="1.20.120.10">
    <property type="entry name" value="Cytochrome c/b562"/>
    <property type="match status" value="1"/>
</dbReference>
<sequence length="150" mass="15923">MNKSLFASLVLAIASPLVATSVQAQAFGKADDAIQYRQGAFQIIKAHFGALQPVVKGQIAYDQAAVLANVQILDQVAKLPWKAFGPGTEGGDARDDIWLDEEGFKAAQKKFLDSLVPLTAAAQAGNLDDLKKAFANTGASCKACHDSFRD</sequence>
<keyword evidence="3" id="KW-0479">Metal-binding</keyword>
<feature type="signal peptide" evidence="6">
    <location>
        <begin position="1"/>
        <end position="26"/>
    </location>
</feature>
<keyword evidence="4" id="KW-0249">Electron transport</keyword>
<feature type="chain" id="PRO_5047350661" evidence="6">
    <location>
        <begin position="27"/>
        <end position="150"/>
    </location>
</feature>
<evidence type="ECO:0000256" key="2">
    <source>
        <dbReference type="ARBA" id="ARBA00022617"/>
    </source>
</evidence>
<gene>
    <name evidence="7" type="ORF">DHf2319_06785</name>
</gene>
<protein>
    <submittedName>
        <fullName evidence="7">Cytochrome c</fullName>
    </submittedName>
</protein>
<organism evidence="7 8">
    <name type="scientific">Orrella daihaiensis</name>
    <dbReference type="NCBI Taxonomy" id="2782176"/>
    <lineage>
        <taxon>Bacteria</taxon>
        <taxon>Pseudomonadati</taxon>
        <taxon>Pseudomonadota</taxon>
        <taxon>Betaproteobacteria</taxon>
        <taxon>Burkholderiales</taxon>
        <taxon>Alcaligenaceae</taxon>
        <taxon>Orrella</taxon>
    </lineage>
</organism>
<name>A0ABY4AG24_9BURK</name>
<keyword evidence="1" id="KW-0813">Transport</keyword>
<evidence type="ECO:0000256" key="3">
    <source>
        <dbReference type="ARBA" id="ARBA00022723"/>
    </source>
</evidence>
<evidence type="ECO:0000313" key="7">
    <source>
        <dbReference type="EMBL" id="UOD49216.1"/>
    </source>
</evidence>
<keyword evidence="8" id="KW-1185">Reference proteome</keyword>
<evidence type="ECO:0000256" key="5">
    <source>
        <dbReference type="ARBA" id="ARBA00023004"/>
    </source>
</evidence>
<dbReference type="Proteomes" id="UP000831607">
    <property type="component" value="Chromosome"/>
</dbReference>
<dbReference type="InterPro" id="IPR010980">
    <property type="entry name" value="Cyt_c/b562"/>
</dbReference>